<dbReference type="AlphaFoldDB" id="A0AAN7CT99"/>
<accession>A0AAN7CT99</accession>
<dbReference type="Proteomes" id="UP001303647">
    <property type="component" value="Unassembled WGS sequence"/>
</dbReference>
<dbReference type="Pfam" id="PF20174">
    <property type="entry name" value="DUF6540"/>
    <property type="match status" value="1"/>
</dbReference>
<dbReference type="EMBL" id="MU857674">
    <property type="protein sequence ID" value="KAK4246458.1"/>
    <property type="molecule type" value="Genomic_DNA"/>
</dbReference>
<proteinExistence type="predicted"/>
<reference evidence="1" key="2">
    <citation type="submission" date="2023-05" db="EMBL/GenBank/DDBJ databases">
        <authorList>
            <consortium name="Lawrence Berkeley National Laboratory"/>
            <person name="Steindorff A."/>
            <person name="Hensen N."/>
            <person name="Bonometti L."/>
            <person name="Westerberg I."/>
            <person name="Brannstrom I.O."/>
            <person name="Guillou S."/>
            <person name="Cros-Aarteil S."/>
            <person name="Calhoun S."/>
            <person name="Haridas S."/>
            <person name="Kuo A."/>
            <person name="Mondo S."/>
            <person name="Pangilinan J."/>
            <person name="Riley R."/>
            <person name="Labutti K."/>
            <person name="Andreopoulos B."/>
            <person name="Lipzen A."/>
            <person name="Chen C."/>
            <person name="Yanf M."/>
            <person name="Daum C."/>
            <person name="Ng V."/>
            <person name="Clum A."/>
            <person name="Ohm R."/>
            <person name="Martin F."/>
            <person name="Silar P."/>
            <person name="Natvig D."/>
            <person name="Lalanne C."/>
            <person name="Gautier V."/>
            <person name="Ament-Velasquez S.L."/>
            <person name="Kruys A."/>
            <person name="Hutchinson M.I."/>
            <person name="Powell A.J."/>
            <person name="Barry K."/>
            <person name="Miller A.N."/>
            <person name="Grigoriev I.V."/>
            <person name="Debuchy R."/>
            <person name="Gladieux P."/>
            <person name="Thoren M.H."/>
            <person name="Johannesson H."/>
        </authorList>
    </citation>
    <scope>NUCLEOTIDE SEQUENCE</scope>
    <source>
        <strain evidence="1">CBS 359.72</strain>
    </source>
</reference>
<protein>
    <submittedName>
        <fullName evidence="1">Uncharacterized protein</fullName>
    </submittedName>
</protein>
<reference evidence="1" key="1">
    <citation type="journal article" date="2023" name="Mol. Phylogenet. Evol.">
        <title>Genome-scale phylogeny and comparative genomics of the fungal order Sordariales.</title>
        <authorList>
            <person name="Hensen N."/>
            <person name="Bonometti L."/>
            <person name="Westerberg I."/>
            <person name="Brannstrom I.O."/>
            <person name="Guillou S."/>
            <person name="Cros-Aarteil S."/>
            <person name="Calhoun S."/>
            <person name="Haridas S."/>
            <person name="Kuo A."/>
            <person name="Mondo S."/>
            <person name="Pangilinan J."/>
            <person name="Riley R."/>
            <person name="LaButti K."/>
            <person name="Andreopoulos B."/>
            <person name="Lipzen A."/>
            <person name="Chen C."/>
            <person name="Yan M."/>
            <person name="Daum C."/>
            <person name="Ng V."/>
            <person name="Clum A."/>
            <person name="Steindorff A."/>
            <person name="Ohm R.A."/>
            <person name="Martin F."/>
            <person name="Silar P."/>
            <person name="Natvig D.O."/>
            <person name="Lalanne C."/>
            <person name="Gautier V."/>
            <person name="Ament-Velasquez S.L."/>
            <person name="Kruys A."/>
            <person name="Hutchinson M.I."/>
            <person name="Powell A.J."/>
            <person name="Barry K."/>
            <person name="Miller A.N."/>
            <person name="Grigoriev I.V."/>
            <person name="Debuchy R."/>
            <person name="Gladieux P."/>
            <person name="Hiltunen Thoren M."/>
            <person name="Johannesson H."/>
        </authorList>
    </citation>
    <scope>NUCLEOTIDE SEQUENCE</scope>
    <source>
        <strain evidence="1">CBS 359.72</strain>
    </source>
</reference>
<comment type="caution">
    <text evidence="1">The sequence shown here is derived from an EMBL/GenBank/DDBJ whole genome shotgun (WGS) entry which is preliminary data.</text>
</comment>
<dbReference type="InterPro" id="IPR046670">
    <property type="entry name" value="DUF6540"/>
</dbReference>
<keyword evidence="2" id="KW-1185">Reference proteome</keyword>
<gene>
    <name evidence="1" type="ORF">C7999DRAFT_42144</name>
</gene>
<evidence type="ECO:0000313" key="2">
    <source>
        <dbReference type="Proteomes" id="UP001303647"/>
    </source>
</evidence>
<evidence type="ECO:0000313" key="1">
    <source>
        <dbReference type="EMBL" id="KAK4246458.1"/>
    </source>
</evidence>
<organism evidence="1 2">
    <name type="scientific">Corynascus novoguineensis</name>
    <dbReference type="NCBI Taxonomy" id="1126955"/>
    <lineage>
        <taxon>Eukaryota</taxon>
        <taxon>Fungi</taxon>
        <taxon>Dikarya</taxon>
        <taxon>Ascomycota</taxon>
        <taxon>Pezizomycotina</taxon>
        <taxon>Sordariomycetes</taxon>
        <taxon>Sordariomycetidae</taxon>
        <taxon>Sordariales</taxon>
        <taxon>Chaetomiaceae</taxon>
        <taxon>Corynascus</taxon>
    </lineage>
</organism>
<name>A0AAN7CT99_9PEZI</name>
<sequence length="201" mass="22617">MAEGKKEDQSSRIVTERVVRNGREFIAYSDGRSFTRKLDRTTNEPLTDWTAVELAVDNETLASEIRRYLCVVAEYQAENEPKHWFLFSHVPNALGTGPGEVWQVTGDAELMRFEHVTDVDKLNSPDFAWHQVLSKDLSEAQLATVDKIAREERPPSAPNRAAVTEHCQGWTVRVVRRLVEEGIAEAKVVGVLEGCTDPIGR</sequence>